<dbReference type="AlphaFoldDB" id="A0A2I1BVU8"/>
<comment type="caution">
    <text evidence="1">The sequence shown here is derived from an EMBL/GenBank/DDBJ whole genome shotgun (WGS) entry which is preliminary data.</text>
</comment>
<dbReference type="Proteomes" id="UP000234474">
    <property type="component" value="Unassembled WGS sequence"/>
</dbReference>
<sequence length="107" mass="11886">MRKKREDKRRKVKATYCFKGSKSQTVKEGNRGGTAKSNLRHAFSGANEGRSSTNCIGISHQRKLVLDSGHHAPSQWPRVPLSGDVLVPPARFPEATGEKIIFFCHLV</sequence>
<gene>
    <name evidence="1" type="ORF">P174DRAFT_378432</name>
</gene>
<dbReference type="VEuPathDB" id="FungiDB:P174DRAFT_378432"/>
<evidence type="ECO:0000313" key="1">
    <source>
        <dbReference type="EMBL" id="PKX89497.1"/>
    </source>
</evidence>
<dbReference type="OrthoDB" id="10366757at2759"/>
<evidence type="ECO:0000313" key="2">
    <source>
        <dbReference type="Proteomes" id="UP000234474"/>
    </source>
</evidence>
<proteinExistence type="predicted"/>
<reference evidence="2" key="1">
    <citation type="journal article" date="2018" name="Proc. Natl. Acad. Sci. U.S.A.">
        <title>Linking secondary metabolites to gene clusters through genome sequencing of six diverse Aspergillus species.</title>
        <authorList>
            <person name="Kaerboelling I."/>
            <person name="Vesth T.C."/>
            <person name="Frisvad J.C."/>
            <person name="Nybo J.L."/>
            <person name="Theobald S."/>
            <person name="Kuo A."/>
            <person name="Bowyer P."/>
            <person name="Matsuda Y."/>
            <person name="Mondo S."/>
            <person name="Lyhne E.K."/>
            <person name="Kogle M.E."/>
            <person name="Clum A."/>
            <person name="Lipzen A."/>
            <person name="Salamov A."/>
            <person name="Ngan C.Y."/>
            <person name="Daum C."/>
            <person name="Chiniquy J."/>
            <person name="Barry K."/>
            <person name="LaButti K."/>
            <person name="Haridas S."/>
            <person name="Simmons B.A."/>
            <person name="Magnuson J.K."/>
            <person name="Mortensen U.H."/>
            <person name="Larsen T.O."/>
            <person name="Grigoriev I.V."/>
            <person name="Baker S.E."/>
            <person name="Andersen M.R."/>
        </authorList>
    </citation>
    <scope>NUCLEOTIDE SEQUENCE [LARGE SCALE GENOMIC DNA]</scope>
    <source>
        <strain evidence="2">IBT 16806</strain>
    </source>
</reference>
<dbReference type="OMA" id="NCIGISH"/>
<protein>
    <submittedName>
        <fullName evidence="1">Uncharacterized protein</fullName>
    </submittedName>
</protein>
<dbReference type="RefSeq" id="XP_024678092.1">
    <property type="nucleotide sequence ID" value="XM_024822834.1"/>
</dbReference>
<accession>A0A2I1BVU8</accession>
<keyword evidence="2" id="KW-1185">Reference proteome</keyword>
<dbReference type="EMBL" id="MSZS01000009">
    <property type="protein sequence ID" value="PKX89497.1"/>
    <property type="molecule type" value="Genomic_DNA"/>
</dbReference>
<name>A0A2I1BVU8_ASPN1</name>
<dbReference type="GeneID" id="36530160"/>
<organism evidence="1 2">
    <name type="scientific">Aspergillus novofumigatus (strain IBT 16806)</name>
    <dbReference type="NCBI Taxonomy" id="1392255"/>
    <lineage>
        <taxon>Eukaryota</taxon>
        <taxon>Fungi</taxon>
        <taxon>Dikarya</taxon>
        <taxon>Ascomycota</taxon>
        <taxon>Pezizomycotina</taxon>
        <taxon>Eurotiomycetes</taxon>
        <taxon>Eurotiomycetidae</taxon>
        <taxon>Eurotiales</taxon>
        <taxon>Aspergillaceae</taxon>
        <taxon>Aspergillus</taxon>
        <taxon>Aspergillus subgen. Fumigati</taxon>
    </lineage>
</organism>